<accession>A0A6I1FDW0</accession>
<feature type="transmembrane region" description="Helical" evidence="1">
    <location>
        <begin position="198"/>
        <end position="219"/>
    </location>
</feature>
<comment type="caution">
    <text evidence="2">The sequence shown here is derived from an EMBL/GenBank/DDBJ whole genome shotgun (WGS) entry which is preliminary data.</text>
</comment>
<dbReference type="GO" id="GO:0016020">
    <property type="term" value="C:membrane"/>
    <property type="evidence" value="ECO:0007669"/>
    <property type="project" value="InterPro"/>
</dbReference>
<dbReference type="GO" id="GO:0010468">
    <property type="term" value="P:regulation of gene expression"/>
    <property type="evidence" value="ECO:0007669"/>
    <property type="project" value="InterPro"/>
</dbReference>
<feature type="transmembrane region" description="Helical" evidence="1">
    <location>
        <begin position="343"/>
        <end position="361"/>
    </location>
</feature>
<dbReference type="PANTHER" id="PTHR38457">
    <property type="entry name" value="REGULATOR ABRB-RELATED"/>
    <property type="match status" value="1"/>
</dbReference>
<feature type="transmembrane region" description="Helical" evidence="1">
    <location>
        <begin position="249"/>
        <end position="267"/>
    </location>
</feature>
<feature type="transmembrane region" description="Helical" evidence="1">
    <location>
        <begin position="226"/>
        <end position="243"/>
    </location>
</feature>
<evidence type="ECO:0000256" key="1">
    <source>
        <dbReference type="SAM" id="Phobius"/>
    </source>
</evidence>
<feature type="transmembrane region" description="Helical" evidence="1">
    <location>
        <begin position="155"/>
        <end position="178"/>
    </location>
</feature>
<dbReference type="RefSeq" id="WP_152152416.1">
    <property type="nucleotide sequence ID" value="NZ_WEIO01000007.1"/>
</dbReference>
<dbReference type="EMBL" id="WEIO01000007">
    <property type="protein sequence ID" value="KAB7705887.1"/>
    <property type="molecule type" value="Genomic_DNA"/>
</dbReference>
<reference evidence="2 3" key="1">
    <citation type="submission" date="2019-10" db="EMBL/GenBank/DDBJ databases">
        <title>Bacillus aerolatum sp. nov., isolated from bioaerosol of sport playgrounds.</title>
        <authorList>
            <person name="Chen P."/>
            <person name="Zhang G."/>
        </authorList>
    </citation>
    <scope>NUCLEOTIDE SEQUENCE [LARGE SCALE GENOMIC DNA]</scope>
    <source>
        <strain evidence="2 3">CX253</strain>
    </source>
</reference>
<dbReference type="InterPro" id="IPR017516">
    <property type="entry name" value="AbrB_dup"/>
</dbReference>
<dbReference type="PANTHER" id="PTHR38457:SF1">
    <property type="entry name" value="REGULATOR ABRB-RELATED"/>
    <property type="match status" value="1"/>
</dbReference>
<keyword evidence="1" id="KW-1133">Transmembrane helix</keyword>
<keyword evidence="3" id="KW-1185">Reference proteome</keyword>
<name>A0A6I1FDW0_9BACI</name>
<protein>
    <submittedName>
        <fullName evidence="2">AbrB family transcriptional regulator</fullName>
    </submittedName>
</protein>
<keyword evidence="1" id="KW-0812">Transmembrane</keyword>
<dbReference type="NCBIfam" id="TIGR03082">
    <property type="entry name" value="Gneg_AbrB_dup"/>
    <property type="match status" value="2"/>
</dbReference>
<dbReference type="PIRSF" id="PIRSF038991">
    <property type="entry name" value="Protein_AbrB"/>
    <property type="match status" value="1"/>
</dbReference>
<evidence type="ECO:0000313" key="2">
    <source>
        <dbReference type="EMBL" id="KAB7705887.1"/>
    </source>
</evidence>
<evidence type="ECO:0000313" key="3">
    <source>
        <dbReference type="Proteomes" id="UP000429595"/>
    </source>
</evidence>
<keyword evidence="1" id="KW-0472">Membrane</keyword>
<organism evidence="2 3">
    <name type="scientific">Bacillus aerolatus</name>
    <dbReference type="NCBI Taxonomy" id="2653354"/>
    <lineage>
        <taxon>Bacteria</taxon>
        <taxon>Bacillati</taxon>
        <taxon>Bacillota</taxon>
        <taxon>Bacilli</taxon>
        <taxon>Bacillales</taxon>
        <taxon>Bacillaceae</taxon>
        <taxon>Bacillus</taxon>
    </lineage>
</organism>
<dbReference type="Proteomes" id="UP000429595">
    <property type="component" value="Unassembled WGS sequence"/>
</dbReference>
<dbReference type="InterPro" id="IPR007820">
    <property type="entry name" value="AbrB_fam"/>
</dbReference>
<dbReference type="Pfam" id="PF05145">
    <property type="entry name" value="AbrB"/>
    <property type="match status" value="1"/>
</dbReference>
<sequence length="374" mass="41032">MTFSSITKLISRRKKRQLQFIETLLCGIAGGILFTLLHLPLLWMLGPLTAVLIWKLISKRNLYWPVSFKNGGQMLLGYSMGLSFTIDSARQIANQLPSMAIVTVLMVVFGLAIAYFVSRLTGINIPSAVMGTTPGGLSQMVVLSEEIKGADSTIVTFMQTIRMLTVIFVVPTLSIHAFSSGGTQNSAPAIDTVTQVEYGSFFQFITVLAIVLFITTCAVRFKCPTPWIIGPLLSSAILTVSGFETPQLPPILIVIAQLCLGIYLGLGIKINMLRNWRKLLPFSLISGLLIVGFALVLSYVLHIVYPVTMTTAFLCIAPGGLPEMGVTAHTVHADVSMVAAYQLFRVFFILFIVPIFLRYIFGRQDVLERSVKSL</sequence>
<gene>
    <name evidence="2" type="ORF">F9802_12510</name>
</gene>
<feature type="transmembrane region" description="Helical" evidence="1">
    <location>
        <begin position="279"/>
        <end position="301"/>
    </location>
</feature>
<feature type="transmembrane region" description="Helical" evidence="1">
    <location>
        <begin position="20"/>
        <end position="43"/>
    </location>
</feature>
<dbReference type="AlphaFoldDB" id="A0A6I1FDW0"/>
<feature type="transmembrane region" description="Helical" evidence="1">
    <location>
        <begin position="96"/>
        <end position="117"/>
    </location>
</feature>
<proteinExistence type="predicted"/>